<dbReference type="Proteomes" id="UP000317288">
    <property type="component" value="Unassembled WGS sequence"/>
</dbReference>
<dbReference type="EMBL" id="VNFE01000001">
    <property type="protein sequence ID" value="TVU91933.1"/>
    <property type="molecule type" value="Genomic_DNA"/>
</dbReference>
<accession>A0A558JE71</accession>
<dbReference type="RefSeq" id="WP_144809632.1">
    <property type="nucleotide sequence ID" value="NZ_VNFE01000001.1"/>
</dbReference>
<comment type="caution">
    <text evidence="1">The sequence shown here is derived from an EMBL/GenBank/DDBJ whole genome shotgun (WGS) entry which is preliminary data.</text>
</comment>
<evidence type="ECO:0000313" key="1">
    <source>
        <dbReference type="EMBL" id="TVU91933.1"/>
    </source>
</evidence>
<protein>
    <recommendedName>
        <fullName evidence="3">Alcohol dehydrogenase</fullName>
    </recommendedName>
</protein>
<sequence>MAQEIHITNTGSPDLLPLREVYVAAVAGILTADIWKTYPLTQVANAYQALESRTAMGPTVLRPE</sequence>
<dbReference type="AlphaFoldDB" id="A0A558JE71"/>
<name>A0A558JE71_9GAMM</name>
<reference evidence="1 2" key="1">
    <citation type="submission" date="2019-07" db="EMBL/GenBank/DDBJ databases">
        <title>Diversity of Bacteria from Kongsfjorden, Arctic.</title>
        <authorList>
            <person name="Yu Y."/>
        </authorList>
    </citation>
    <scope>NUCLEOTIDE SEQUENCE [LARGE SCALE GENOMIC DNA]</scope>
    <source>
        <strain evidence="1 2">SM1922</strain>
    </source>
</reference>
<gene>
    <name evidence="1" type="ORF">FQP89_02010</name>
</gene>
<evidence type="ECO:0008006" key="3">
    <source>
        <dbReference type="Google" id="ProtNLM"/>
    </source>
</evidence>
<dbReference type="Gene3D" id="3.90.180.10">
    <property type="entry name" value="Medium-chain alcohol dehydrogenases, catalytic domain"/>
    <property type="match status" value="1"/>
</dbReference>
<organism evidence="1 2">
    <name type="scientific">Vreelandella titanicae</name>
    <dbReference type="NCBI Taxonomy" id="664683"/>
    <lineage>
        <taxon>Bacteria</taxon>
        <taxon>Pseudomonadati</taxon>
        <taxon>Pseudomonadota</taxon>
        <taxon>Gammaproteobacteria</taxon>
        <taxon>Oceanospirillales</taxon>
        <taxon>Halomonadaceae</taxon>
        <taxon>Vreelandella</taxon>
    </lineage>
</organism>
<proteinExistence type="predicted"/>
<evidence type="ECO:0000313" key="2">
    <source>
        <dbReference type="Proteomes" id="UP000317288"/>
    </source>
</evidence>